<dbReference type="NCBIfam" id="NF006565">
    <property type="entry name" value="PRK09072.1"/>
    <property type="match status" value="1"/>
</dbReference>
<comment type="similarity">
    <text evidence="1 3">Belongs to the short-chain dehydrogenases/reductases (SDR) family.</text>
</comment>
<dbReference type="OrthoDB" id="5291018at2"/>
<keyword evidence="5" id="KW-1185">Reference proteome</keyword>
<proteinExistence type="inferred from homology"/>
<dbReference type="GO" id="GO:0016020">
    <property type="term" value="C:membrane"/>
    <property type="evidence" value="ECO:0007669"/>
    <property type="project" value="TreeGrafter"/>
</dbReference>
<dbReference type="PRINTS" id="PR00080">
    <property type="entry name" value="SDRFAMILY"/>
</dbReference>
<keyword evidence="2" id="KW-0560">Oxidoreductase</keyword>
<dbReference type="SUPFAM" id="SSF51735">
    <property type="entry name" value="NAD(P)-binding Rossmann-fold domains"/>
    <property type="match status" value="1"/>
</dbReference>
<dbReference type="RefSeq" id="WP_138238782.1">
    <property type="nucleotide sequence ID" value="NZ_VBRY01000004.1"/>
</dbReference>
<evidence type="ECO:0000256" key="1">
    <source>
        <dbReference type="ARBA" id="ARBA00006484"/>
    </source>
</evidence>
<evidence type="ECO:0000313" key="5">
    <source>
        <dbReference type="Proteomes" id="UP000306585"/>
    </source>
</evidence>
<dbReference type="Pfam" id="PF00106">
    <property type="entry name" value="adh_short"/>
    <property type="match status" value="1"/>
</dbReference>
<sequence length="262" mass="28283">MEINGKRVVLTGAAGGMGSILAEQLVAAGARLAMVDANADALHQLAGKLGTVYPVAGDLASAEGCRVAADECMQLLGGIDLLINLAGINSFAAYEDEDPRKIELMMHVNLLAPMWLARAFLPSMQKQNSGRIVNVGSIFGSIGFAYFSVYSATKFGLRGFSEALRRELADTHIKVTYIAPRAVKTPMNSDAVMQMGEATGMNMDAPEEVVQKIIAAINNDRKDIYFGFPEALFVRVNVLFPRLVDKALAAQNRIARTFARKQ</sequence>
<dbReference type="Gene3D" id="3.40.50.720">
    <property type="entry name" value="NAD(P)-binding Rossmann-like Domain"/>
    <property type="match status" value="1"/>
</dbReference>
<dbReference type="AlphaFoldDB" id="A0A5R9GNE0"/>
<dbReference type="EMBL" id="VBRY01000004">
    <property type="protein sequence ID" value="TLS67886.1"/>
    <property type="molecule type" value="Genomic_DNA"/>
</dbReference>
<dbReference type="PANTHER" id="PTHR44196">
    <property type="entry name" value="DEHYDROGENASE/REDUCTASE SDR FAMILY MEMBER 7B"/>
    <property type="match status" value="1"/>
</dbReference>
<name>A0A5R9GNE0_9PROT</name>
<dbReference type="Proteomes" id="UP000306585">
    <property type="component" value="Unassembled WGS sequence"/>
</dbReference>
<dbReference type="InterPro" id="IPR020904">
    <property type="entry name" value="Sc_DH/Rdtase_CS"/>
</dbReference>
<accession>A0A5R9GNE0</accession>
<organism evidence="4 5">
    <name type="scientific">Mariprofundus erugo</name>
    <dbReference type="NCBI Taxonomy" id="2528639"/>
    <lineage>
        <taxon>Bacteria</taxon>
        <taxon>Pseudomonadati</taxon>
        <taxon>Pseudomonadota</taxon>
        <taxon>Candidatius Mariprofundia</taxon>
        <taxon>Mariprofundales</taxon>
        <taxon>Mariprofundaceae</taxon>
        <taxon>Mariprofundus</taxon>
    </lineage>
</organism>
<evidence type="ECO:0000256" key="3">
    <source>
        <dbReference type="RuleBase" id="RU000363"/>
    </source>
</evidence>
<evidence type="ECO:0000313" key="4">
    <source>
        <dbReference type="EMBL" id="TLS67886.1"/>
    </source>
</evidence>
<protein>
    <submittedName>
        <fullName evidence="4">SDR family oxidoreductase</fullName>
    </submittedName>
</protein>
<dbReference type="CDD" id="cd05233">
    <property type="entry name" value="SDR_c"/>
    <property type="match status" value="1"/>
</dbReference>
<dbReference type="InterPro" id="IPR036291">
    <property type="entry name" value="NAD(P)-bd_dom_sf"/>
</dbReference>
<dbReference type="PRINTS" id="PR00081">
    <property type="entry name" value="GDHRDH"/>
</dbReference>
<evidence type="ECO:0000256" key="2">
    <source>
        <dbReference type="ARBA" id="ARBA00023002"/>
    </source>
</evidence>
<comment type="caution">
    <text evidence="4">The sequence shown here is derived from an EMBL/GenBank/DDBJ whole genome shotgun (WGS) entry which is preliminary data.</text>
</comment>
<reference evidence="4 5" key="1">
    <citation type="journal article" date="2019" name="Appl. Environ. Microbiol.">
        <title>Environmental Evidence and Genomic Insight of Iron-oxidizing Bacteria Preference Towards More Corrosion Resistant Stainless Steel at Higher Salinities.</title>
        <authorList>
            <person name="Garrison C.E."/>
            <person name="Price K.A."/>
            <person name="Field E.K."/>
        </authorList>
    </citation>
    <scope>NUCLEOTIDE SEQUENCE [LARGE SCALE GENOMIC DNA]</scope>
    <source>
        <strain evidence="4 5">P3</strain>
    </source>
</reference>
<dbReference type="PANTHER" id="PTHR44196:SF1">
    <property type="entry name" value="DEHYDROGENASE_REDUCTASE SDR FAMILY MEMBER 7B"/>
    <property type="match status" value="1"/>
</dbReference>
<dbReference type="PROSITE" id="PS00061">
    <property type="entry name" value="ADH_SHORT"/>
    <property type="match status" value="1"/>
</dbReference>
<dbReference type="GO" id="GO:0016491">
    <property type="term" value="F:oxidoreductase activity"/>
    <property type="evidence" value="ECO:0007669"/>
    <property type="project" value="UniProtKB-KW"/>
</dbReference>
<gene>
    <name evidence="4" type="ORF">FEF65_05405</name>
</gene>
<dbReference type="InterPro" id="IPR002347">
    <property type="entry name" value="SDR_fam"/>
</dbReference>